<dbReference type="Pfam" id="PF17825">
    <property type="entry name" value="DUF5587"/>
    <property type="match status" value="1"/>
</dbReference>
<dbReference type="AlphaFoldDB" id="A0A9W9YAQ3"/>
<dbReference type="GO" id="GO:0000712">
    <property type="term" value="P:resolution of meiotic recombination intermediates"/>
    <property type="evidence" value="ECO:0007669"/>
    <property type="project" value="InterPro"/>
</dbReference>
<evidence type="ECO:0000313" key="2">
    <source>
        <dbReference type="Proteomes" id="UP001163046"/>
    </source>
</evidence>
<proteinExistence type="predicted"/>
<sequence length="374" mass="42700">MQSGLEAALAYLSSTQEKHGRLLGGALESTRRYLFETHFTFQHEKILHPKLTKLLTLVSRWSKEQDLRNTTAACAILTYTFPEKTSREILETLSGLHGIQATLYKSAAEVNTAQEDNDEVKLDIYVVNGLAITEDFPWGSFDFVLDYDPSGTIRREELTRSSKLQAHVSLTTIAKALLDKQPIETKGSNDSQIQGQRDQYIFIGSEKITQNKDLLHLLETSHNVLIYERRNSNAKPNDSLSKMCQQPDVMIDERTCIQLQHLPSLDDEREYEGLRDTVLALSLKCHKCCIIMYSSKQPDYAFTGDVLRHLSILFASFAHFQKSEFEVEILYSFTIEDTAKLIRQIGDKARAQSTVWNNMEWPKRKWLTNEASAV</sequence>
<dbReference type="OrthoDB" id="5973439at2759"/>
<gene>
    <name evidence="1" type="ORF">OS493_022219</name>
</gene>
<name>A0A9W9YAQ3_9CNID</name>
<dbReference type="PANTHER" id="PTHR35668">
    <property type="entry name" value="PROTEIN SHORTAGE IN CHIASMATA 1 ORTHOLOG"/>
    <property type="match status" value="1"/>
</dbReference>
<keyword evidence="2" id="KW-1185">Reference proteome</keyword>
<reference evidence="1" key="1">
    <citation type="submission" date="2023-01" db="EMBL/GenBank/DDBJ databases">
        <title>Genome assembly of the deep-sea coral Lophelia pertusa.</title>
        <authorList>
            <person name="Herrera S."/>
            <person name="Cordes E."/>
        </authorList>
    </citation>
    <scope>NUCLEOTIDE SEQUENCE</scope>
    <source>
        <strain evidence="1">USNM1676648</strain>
        <tissue evidence="1">Polyp</tissue>
    </source>
</reference>
<dbReference type="PANTHER" id="PTHR35668:SF1">
    <property type="entry name" value="PROTEIN SHORTAGE IN CHIASMATA 1 ORTHOLOG"/>
    <property type="match status" value="1"/>
</dbReference>
<dbReference type="Proteomes" id="UP001163046">
    <property type="component" value="Unassembled WGS sequence"/>
</dbReference>
<comment type="caution">
    <text evidence="1">The sequence shown here is derived from an EMBL/GenBank/DDBJ whole genome shotgun (WGS) entry which is preliminary data.</text>
</comment>
<organism evidence="1 2">
    <name type="scientific">Desmophyllum pertusum</name>
    <dbReference type="NCBI Taxonomy" id="174260"/>
    <lineage>
        <taxon>Eukaryota</taxon>
        <taxon>Metazoa</taxon>
        <taxon>Cnidaria</taxon>
        <taxon>Anthozoa</taxon>
        <taxon>Hexacorallia</taxon>
        <taxon>Scleractinia</taxon>
        <taxon>Caryophylliina</taxon>
        <taxon>Caryophylliidae</taxon>
        <taxon>Desmophyllum</taxon>
    </lineage>
</organism>
<accession>A0A9W9YAQ3</accession>
<protein>
    <submittedName>
        <fullName evidence="1">Uncharacterized protein</fullName>
    </submittedName>
</protein>
<dbReference type="GO" id="GO:0000794">
    <property type="term" value="C:condensed nuclear chromosome"/>
    <property type="evidence" value="ECO:0007669"/>
    <property type="project" value="InterPro"/>
</dbReference>
<dbReference type="GO" id="GO:0003697">
    <property type="term" value="F:single-stranded DNA binding"/>
    <property type="evidence" value="ECO:0007669"/>
    <property type="project" value="TreeGrafter"/>
</dbReference>
<dbReference type="EMBL" id="MU827792">
    <property type="protein sequence ID" value="KAJ7330604.1"/>
    <property type="molecule type" value="Genomic_DNA"/>
</dbReference>
<dbReference type="GO" id="GO:0016887">
    <property type="term" value="F:ATP hydrolysis activity"/>
    <property type="evidence" value="ECO:0007669"/>
    <property type="project" value="InterPro"/>
</dbReference>
<dbReference type="InterPro" id="IPR039991">
    <property type="entry name" value="SHOC1"/>
</dbReference>
<evidence type="ECO:0000313" key="1">
    <source>
        <dbReference type="EMBL" id="KAJ7330604.1"/>
    </source>
</evidence>